<proteinExistence type="predicted"/>
<gene>
    <name evidence="3" type="ORF">IWH25_07875</name>
</gene>
<protein>
    <submittedName>
        <fullName evidence="3">Uncharacterized protein</fullName>
    </submittedName>
</protein>
<keyword evidence="2" id="KW-0732">Signal</keyword>
<dbReference type="RefSeq" id="WP_203388764.1">
    <property type="nucleotide sequence ID" value="NZ_CP064781.1"/>
</dbReference>
<feature type="region of interest" description="Disordered" evidence="1">
    <location>
        <begin position="120"/>
        <end position="142"/>
    </location>
</feature>
<dbReference type="AlphaFoldDB" id="A0A974Y5B6"/>
<dbReference type="Proteomes" id="UP000663444">
    <property type="component" value="Chromosome"/>
</dbReference>
<accession>A0A974Y5B6</accession>
<evidence type="ECO:0000313" key="3">
    <source>
        <dbReference type="EMBL" id="QRJ65238.1"/>
    </source>
</evidence>
<name>A0A974Y5B6_9RHOO</name>
<feature type="signal peptide" evidence="2">
    <location>
        <begin position="1"/>
        <end position="21"/>
    </location>
</feature>
<sequence length="142" mass="16904">MKRILITLAALATVLSAPARASDVGISIGIGQPGFYGQIDIGGYPRPYLMYPQPIVIEHVPYYRPPIYMHVPPGHARNWGKHCHKYGACGERVYFVRGDWYDRVYVPRYRERHHHYYDRHDRDHRHRQWDDDDRGRRHGRER</sequence>
<keyword evidence="4" id="KW-1185">Reference proteome</keyword>
<evidence type="ECO:0000313" key="4">
    <source>
        <dbReference type="Proteomes" id="UP000663444"/>
    </source>
</evidence>
<reference evidence="3" key="1">
    <citation type="submission" date="2020-11" db="EMBL/GenBank/DDBJ databases">
        <title>Azospira restricta DSM 18626 genome sequence.</title>
        <authorList>
            <person name="Moe W.M."/>
        </authorList>
    </citation>
    <scope>NUCLEOTIDE SEQUENCE</scope>
    <source>
        <strain evidence="3">DSM 18626</strain>
    </source>
</reference>
<dbReference type="EMBL" id="CP064781">
    <property type="protein sequence ID" value="QRJ65238.1"/>
    <property type="molecule type" value="Genomic_DNA"/>
</dbReference>
<dbReference type="KEGG" id="ares:IWH25_07875"/>
<evidence type="ECO:0000256" key="1">
    <source>
        <dbReference type="SAM" id="MobiDB-lite"/>
    </source>
</evidence>
<evidence type="ECO:0000256" key="2">
    <source>
        <dbReference type="SAM" id="SignalP"/>
    </source>
</evidence>
<organism evidence="3 4">
    <name type="scientific">Azospira restricta</name>
    <dbReference type="NCBI Taxonomy" id="404405"/>
    <lineage>
        <taxon>Bacteria</taxon>
        <taxon>Pseudomonadati</taxon>
        <taxon>Pseudomonadota</taxon>
        <taxon>Betaproteobacteria</taxon>
        <taxon>Rhodocyclales</taxon>
        <taxon>Rhodocyclaceae</taxon>
        <taxon>Azospira</taxon>
    </lineage>
</organism>
<feature type="chain" id="PRO_5037262365" evidence="2">
    <location>
        <begin position="22"/>
        <end position="142"/>
    </location>
</feature>